<accession>A0A4V1ZDQ9</accession>
<evidence type="ECO:0000256" key="6">
    <source>
        <dbReference type="SAM" id="SignalP"/>
    </source>
</evidence>
<dbReference type="SUPFAM" id="SSF103088">
    <property type="entry name" value="OmpA-like"/>
    <property type="match status" value="1"/>
</dbReference>
<keyword evidence="4" id="KW-0802">TPR repeat</keyword>
<dbReference type="SUPFAM" id="SSF82171">
    <property type="entry name" value="DPP6 N-terminal domain-like"/>
    <property type="match status" value="1"/>
</dbReference>
<keyword evidence="9" id="KW-1185">Reference proteome</keyword>
<dbReference type="EMBL" id="SEWF01000004">
    <property type="protein sequence ID" value="RYU97020.1"/>
    <property type="molecule type" value="Genomic_DNA"/>
</dbReference>
<evidence type="ECO:0000256" key="1">
    <source>
        <dbReference type="ARBA" id="ARBA00004442"/>
    </source>
</evidence>
<dbReference type="InterPro" id="IPR019734">
    <property type="entry name" value="TPR_rpt"/>
</dbReference>
<dbReference type="Proteomes" id="UP000293162">
    <property type="component" value="Unassembled WGS sequence"/>
</dbReference>
<dbReference type="InterPro" id="IPR050330">
    <property type="entry name" value="Bact_OuterMem_StrucFunc"/>
</dbReference>
<dbReference type="Pfam" id="PF00691">
    <property type="entry name" value="OmpA"/>
    <property type="match status" value="1"/>
</dbReference>
<dbReference type="GO" id="GO:0009279">
    <property type="term" value="C:cell outer membrane"/>
    <property type="evidence" value="ECO:0007669"/>
    <property type="project" value="UniProtKB-SubCell"/>
</dbReference>
<evidence type="ECO:0000259" key="7">
    <source>
        <dbReference type="PROSITE" id="PS51123"/>
    </source>
</evidence>
<feature type="chain" id="PRO_5020402077" evidence="6">
    <location>
        <begin position="20"/>
        <end position="624"/>
    </location>
</feature>
<dbReference type="AlphaFoldDB" id="A0A4V1ZDQ9"/>
<dbReference type="SUPFAM" id="SSF48452">
    <property type="entry name" value="TPR-like"/>
    <property type="match status" value="1"/>
</dbReference>
<dbReference type="PROSITE" id="PS51123">
    <property type="entry name" value="OMPA_2"/>
    <property type="match status" value="1"/>
</dbReference>
<sequence>MNKLFSLFLFICLSAIVQAQDPKAKEFYDKGVKSFVARKSDDATESLLKAIEKDSTYADAYFKLGQMNETARNEANALKYYAKAIQFKPNAPDYRQAYTYIGTRALRAGEYEKAKPLLEFSLKNSSPNSMIVKQLTRQLESCNFAIEARKKKLSFDASDMGEVINFKTNQYFPVLTADNETLIFTARSEEGDENLFTSQLKDGKWTKPQSISANINTAANEGTCSISADGRTLVFTSCDAKDSFGSCDLYISHKVGDEWSAPENLGASINTREWESQPSLSNDGRVLYFASKRQGGFGEKDLWVSELKNNQWMPALNLGNTINTPKDDISPFIHANGHTLFFASDGHTGLGGFDLYMTEQKLSIFSKPENLGYPINNHEDQVALFVTSDGKKGYYSSDTKQSTRLYEFEIPKELSSRFSRVNFVKGIVQDAQSKQNIAADIELIDLKTGQTIESVRSDAKTGEYTAVLPNGSHFGLFINKQNYFNKSLSFDFSEKTDVNGKVVNVALEPIRKDVDIVLNNIFFDSGKSDLRPESFTELDKLQKLLSQNNTLKVEISGHTDNVGKDTDNLGLSQKRAEAVVNYLISKGVNATNVKAVGYGETRPIASNETDETRQLNRRIEMKIF</sequence>
<dbReference type="InterPro" id="IPR036737">
    <property type="entry name" value="OmpA-like_sf"/>
</dbReference>
<dbReference type="Gene3D" id="3.30.1330.60">
    <property type="entry name" value="OmpA-like domain"/>
    <property type="match status" value="1"/>
</dbReference>
<dbReference type="PROSITE" id="PS50005">
    <property type="entry name" value="TPR"/>
    <property type="match status" value="1"/>
</dbReference>
<dbReference type="OrthoDB" id="9809364at2"/>
<feature type="signal peptide" evidence="6">
    <location>
        <begin position="1"/>
        <end position="19"/>
    </location>
</feature>
<keyword evidence="2 5" id="KW-0472">Membrane</keyword>
<evidence type="ECO:0000313" key="9">
    <source>
        <dbReference type="Proteomes" id="UP000293162"/>
    </source>
</evidence>
<dbReference type="InterPro" id="IPR006690">
    <property type="entry name" value="OMPA-like_CS"/>
</dbReference>
<evidence type="ECO:0000256" key="5">
    <source>
        <dbReference type="PROSITE-ProRule" id="PRU00473"/>
    </source>
</evidence>
<evidence type="ECO:0000313" key="8">
    <source>
        <dbReference type="EMBL" id="RYU97020.1"/>
    </source>
</evidence>
<keyword evidence="8" id="KW-0282">Flagellum</keyword>
<dbReference type="SMART" id="SM00028">
    <property type="entry name" value="TPR"/>
    <property type="match status" value="2"/>
</dbReference>
<dbReference type="PROSITE" id="PS01068">
    <property type="entry name" value="OMPA_1"/>
    <property type="match status" value="1"/>
</dbReference>
<keyword evidence="8" id="KW-0966">Cell projection</keyword>
<feature type="repeat" description="TPR" evidence="4">
    <location>
        <begin position="58"/>
        <end position="91"/>
    </location>
</feature>
<organism evidence="8 9">
    <name type="scientific">Emticicia agri</name>
    <dbReference type="NCBI Taxonomy" id="2492393"/>
    <lineage>
        <taxon>Bacteria</taxon>
        <taxon>Pseudomonadati</taxon>
        <taxon>Bacteroidota</taxon>
        <taxon>Cytophagia</taxon>
        <taxon>Cytophagales</taxon>
        <taxon>Leadbetterellaceae</taxon>
        <taxon>Emticicia</taxon>
    </lineage>
</organism>
<comment type="caution">
    <text evidence="8">The sequence shown here is derived from an EMBL/GenBank/DDBJ whole genome shotgun (WGS) entry which is preliminary data.</text>
</comment>
<dbReference type="InterPro" id="IPR006665">
    <property type="entry name" value="OmpA-like"/>
</dbReference>
<evidence type="ECO:0000256" key="4">
    <source>
        <dbReference type="PROSITE-ProRule" id="PRU00339"/>
    </source>
</evidence>
<gene>
    <name evidence="8" type="ORF">EWM59_03670</name>
</gene>
<feature type="domain" description="OmpA-like" evidence="7">
    <location>
        <begin position="511"/>
        <end position="624"/>
    </location>
</feature>
<keyword evidence="8" id="KW-0969">Cilium</keyword>
<reference evidence="8 9" key="1">
    <citation type="submission" date="2019-02" db="EMBL/GenBank/DDBJ databases">
        <title>Bacterial novel species Emticicia sp. 17J42-9 isolated from soil.</title>
        <authorList>
            <person name="Jung H.-Y."/>
        </authorList>
    </citation>
    <scope>NUCLEOTIDE SEQUENCE [LARGE SCALE GENOMIC DNA]</scope>
    <source>
        <strain evidence="8 9">17J42-9</strain>
    </source>
</reference>
<keyword evidence="3" id="KW-0998">Cell outer membrane</keyword>
<dbReference type="PRINTS" id="PR01021">
    <property type="entry name" value="OMPADOMAIN"/>
</dbReference>
<dbReference type="InterPro" id="IPR011659">
    <property type="entry name" value="WD40"/>
</dbReference>
<dbReference type="PANTHER" id="PTHR30329">
    <property type="entry name" value="STATOR ELEMENT OF FLAGELLAR MOTOR COMPLEX"/>
    <property type="match status" value="1"/>
</dbReference>
<evidence type="ECO:0000256" key="3">
    <source>
        <dbReference type="ARBA" id="ARBA00023237"/>
    </source>
</evidence>
<dbReference type="InterPro" id="IPR011990">
    <property type="entry name" value="TPR-like_helical_dom_sf"/>
</dbReference>
<dbReference type="PANTHER" id="PTHR30329:SF21">
    <property type="entry name" value="LIPOPROTEIN YIAD-RELATED"/>
    <property type="match status" value="1"/>
</dbReference>
<dbReference type="CDD" id="cd07185">
    <property type="entry name" value="OmpA_C-like"/>
    <property type="match status" value="1"/>
</dbReference>
<keyword evidence="6" id="KW-0732">Signal</keyword>
<proteinExistence type="predicted"/>
<comment type="subcellular location">
    <subcellularLocation>
        <location evidence="1">Cell outer membrane</location>
    </subcellularLocation>
</comment>
<protein>
    <submittedName>
        <fullName evidence="8">Flagellar motor protein MotB</fullName>
    </submittedName>
</protein>
<name>A0A4V1ZDQ9_9BACT</name>
<dbReference type="Gene3D" id="1.25.40.10">
    <property type="entry name" value="Tetratricopeptide repeat domain"/>
    <property type="match status" value="1"/>
</dbReference>
<dbReference type="RefSeq" id="WP_130019596.1">
    <property type="nucleotide sequence ID" value="NZ_SEWF01000004.1"/>
</dbReference>
<dbReference type="Pfam" id="PF07676">
    <property type="entry name" value="PD40"/>
    <property type="match status" value="3"/>
</dbReference>
<dbReference type="InterPro" id="IPR006664">
    <property type="entry name" value="OMP_bac"/>
</dbReference>
<evidence type="ECO:0000256" key="2">
    <source>
        <dbReference type="ARBA" id="ARBA00023136"/>
    </source>
</evidence>
<dbReference type="Gene3D" id="2.120.10.30">
    <property type="entry name" value="TolB, C-terminal domain"/>
    <property type="match status" value="1"/>
</dbReference>
<dbReference type="InterPro" id="IPR011042">
    <property type="entry name" value="6-blade_b-propeller_TolB-like"/>
</dbReference>